<protein>
    <submittedName>
        <fullName evidence="2">DUF115 domain-containing protein</fullName>
    </submittedName>
</protein>
<proteinExistence type="predicted"/>
<feature type="domain" description="6-hydroxymethylpterin diphosphokinase MptE-like" evidence="1">
    <location>
        <begin position="177"/>
        <end position="318"/>
    </location>
</feature>
<evidence type="ECO:0000313" key="3">
    <source>
        <dbReference type="Proteomes" id="UP000323824"/>
    </source>
</evidence>
<dbReference type="PANTHER" id="PTHR41786:SF1">
    <property type="entry name" value="6-HYDROXYMETHYLPTERIN DIPHOSPHOKINASE MPTE-LIKE DOMAIN-CONTAINING PROTEIN"/>
    <property type="match status" value="1"/>
</dbReference>
<dbReference type="Pfam" id="PF01973">
    <property type="entry name" value="MptE-like"/>
    <property type="match status" value="1"/>
</dbReference>
<dbReference type="PANTHER" id="PTHR41786">
    <property type="entry name" value="MOTILITY ACCESSORY FACTOR MAF"/>
    <property type="match status" value="1"/>
</dbReference>
<name>A0A5C1QB40_9SPIO</name>
<reference evidence="2 3" key="1">
    <citation type="submission" date="2019-02" db="EMBL/GenBank/DDBJ databases">
        <authorList>
            <person name="Fomenkov A."/>
            <person name="Dubinina G."/>
            <person name="Grabovich M."/>
            <person name="Vincze T."/>
            <person name="Roberts R.J."/>
        </authorList>
    </citation>
    <scope>NUCLEOTIDE SEQUENCE [LARGE SCALE GENOMIC DNA]</scope>
    <source>
        <strain evidence="2 3">P</strain>
    </source>
</reference>
<reference evidence="2 3" key="2">
    <citation type="submission" date="2019-09" db="EMBL/GenBank/DDBJ databases">
        <title>Complete Genome Sequence and Methylome Analysis of free living Spirochaetas.</title>
        <authorList>
            <person name="Leshcheva N."/>
            <person name="Mikheeva N."/>
        </authorList>
    </citation>
    <scope>NUCLEOTIDE SEQUENCE [LARGE SCALE GENOMIC DNA]</scope>
    <source>
        <strain evidence="2 3">P</strain>
    </source>
</reference>
<organism evidence="2 3">
    <name type="scientific">Thiospirochaeta perfilievii</name>
    <dbReference type="NCBI Taxonomy" id="252967"/>
    <lineage>
        <taxon>Bacteria</taxon>
        <taxon>Pseudomonadati</taxon>
        <taxon>Spirochaetota</taxon>
        <taxon>Spirochaetia</taxon>
        <taxon>Spirochaetales</taxon>
        <taxon>Spirochaetaceae</taxon>
        <taxon>Thiospirochaeta</taxon>
    </lineage>
</organism>
<dbReference type="RefSeq" id="WP_149567518.1">
    <property type="nucleotide sequence ID" value="NZ_CP035807.1"/>
</dbReference>
<evidence type="ECO:0000313" key="2">
    <source>
        <dbReference type="EMBL" id="QEN04270.1"/>
    </source>
</evidence>
<dbReference type="OrthoDB" id="304932at2"/>
<gene>
    <name evidence="2" type="ORF">EW093_06000</name>
</gene>
<dbReference type="KEGG" id="sper:EW093_06000"/>
<accession>A0A5C1QB40</accession>
<dbReference type="AlphaFoldDB" id="A0A5C1QB40"/>
<dbReference type="InterPro" id="IPR002826">
    <property type="entry name" value="MptE-like"/>
</dbReference>
<dbReference type="Proteomes" id="UP000323824">
    <property type="component" value="Chromosome"/>
</dbReference>
<evidence type="ECO:0000259" key="1">
    <source>
        <dbReference type="Pfam" id="PF01973"/>
    </source>
</evidence>
<keyword evidence="3" id="KW-1185">Reference proteome</keyword>
<dbReference type="EMBL" id="CP035807">
    <property type="protein sequence ID" value="QEN04270.1"/>
    <property type="molecule type" value="Genomic_DNA"/>
</dbReference>
<sequence length="497" mass="57477">MTLIETRDKSLTAKINGTTIHSKYSPIKEADKFLSSKLVNLDDTSTVVIIGPGIGYLYTSILKTNSKVRVIGIPLDEKLAKLSLEENRSGRVQWDNKTSIHDFLKKNINMFNIKGIQIIEWSPVVKAFPERYKEVSLALLSYIRRLNGNILTTARFGRLWLRNSIKNYININSYIYGIEINKPVIIVASGSSLNSYINFLKEIREKVFVIALSSANLALKHFNINPDIVFSTDPGYYSKLHINKNEEILACPLTNSTSTKENVLLLNQNIFFEKQILTMDHIPNFCVNENGTVAGTALEFALKHSSYPIFLVGQDLESSDIKSHVSPYSFENLLKKSESKVEPYYSIMYKRWSQIGVTYKTYRDWYSMISKQYKNRIFRLNEHSNKIDGIEDIDKEFVRSTIRDIKNNSRFNFSTFQQITKEDRIKNVKSLLTKWLNSIDNKDFDENPLFYLISTSKYTDTKNMTILSKKNELLKECREESRLFIEGLLVRYGRKLL</sequence>